<dbReference type="Proteomes" id="UP001234343">
    <property type="component" value="Unassembled WGS sequence"/>
</dbReference>
<dbReference type="GO" id="GO:0032259">
    <property type="term" value="P:methylation"/>
    <property type="evidence" value="ECO:0007669"/>
    <property type="project" value="UniProtKB-KW"/>
</dbReference>
<dbReference type="PANTHER" id="PTHR24422:SF19">
    <property type="entry name" value="CHEMOTAXIS PROTEIN METHYLTRANSFERASE"/>
    <property type="match status" value="1"/>
</dbReference>
<sequence>MINKAERAKEFAFTRSDFTAICSRLKAMAGIHLSDSKDSMVYSRLSRRIRALELKSFKQYLHYLDNHTEEKEAFVNALTTNLTSFFREEHHFDILKQYVRENPQPLTVWCTACSSGEEAYSIAMACAEARGDMNNNITLLASDIDSGVLETAQRGIYARKAIENLSLSRKRQFFLKGKGARSGLVRVSPQLQQSITFFQQNLLATSWQVNAPLDAIFCRNVMIYFDRTTQAQLVEKFCHVLKPGGLYFAGHSENFSHLNHWLKPRGKTVYETIRRSTNA</sequence>
<evidence type="ECO:0000259" key="6">
    <source>
        <dbReference type="PROSITE" id="PS50123"/>
    </source>
</evidence>
<protein>
    <recommendedName>
        <fullName evidence="5">Chemotaxis protein methyltransferase</fullName>
        <ecNumber evidence="5">2.1.1.80</ecNumber>
    </recommendedName>
</protein>
<keyword evidence="4 5" id="KW-0949">S-adenosyl-L-methionine</keyword>
<dbReference type="SUPFAM" id="SSF53335">
    <property type="entry name" value="S-adenosyl-L-methionine-dependent methyltransferases"/>
    <property type="match status" value="1"/>
</dbReference>
<gene>
    <name evidence="7" type="ORF">QTP81_16390</name>
</gene>
<dbReference type="InterPro" id="IPR000780">
    <property type="entry name" value="CheR_MeTrfase"/>
</dbReference>
<evidence type="ECO:0000256" key="5">
    <source>
        <dbReference type="PIRNR" id="PIRNR000410"/>
    </source>
</evidence>
<dbReference type="InterPro" id="IPR022642">
    <property type="entry name" value="CheR_C"/>
</dbReference>
<dbReference type="PANTHER" id="PTHR24422">
    <property type="entry name" value="CHEMOTAXIS PROTEIN METHYLTRANSFERASE"/>
    <property type="match status" value="1"/>
</dbReference>
<keyword evidence="2 5" id="KW-0489">Methyltransferase</keyword>
<dbReference type="PRINTS" id="PR00996">
    <property type="entry name" value="CHERMTFRASE"/>
</dbReference>
<accession>A0ABT7T197</accession>
<reference evidence="7 8" key="1">
    <citation type="submission" date="2023-06" db="EMBL/GenBank/DDBJ databases">
        <title>Alteromonas sp. ASW11-36 isolated from intertidal sand.</title>
        <authorList>
            <person name="Li Y."/>
        </authorList>
    </citation>
    <scope>NUCLEOTIDE SEQUENCE [LARGE SCALE GENOMIC DNA]</scope>
    <source>
        <strain evidence="7 8">ASW11-36</strain>
    </source>
</reference>
<dbReference type="InterPro" id="IPR036804">
    <property type="entry name" value="CheR_N_sf"/>
</dbReference>
<feature type="domain" description="CheR-type methyltransferase" evidence="6">
    <location>
        <begin position="6"/>
        <end position="275"/>
    </location>
</feature>
<dbReference type="SMART" id="SM00138">
    <property type="entry name" value="MeTrc"/>
    <property type="match status" value="1"/>
</dbReference>
<dbReference type="GO" id="GO:0008168">
    <property type="term" value="F:methyltransferase activity"/>
    <property type="evidence" value="ECO:0007669"/>
    <property type="project" value="UniProtKB-KW"/>
</dbReference>
<evidence type="ECO:0000256" key="4">
    <source>
        <dbReference type="ARBA" id="ARBA00022691"/>
    </source>
</evidence>
<keyword evidence="8" id="KW-1185">Reference proteome</keyword>
<dbReference type="EC" id="2.1.1.80" evidence="5"/>
<evidence type="ECO:0000256" key="1">
    <source>
        <dbReference type="ARBA" id="ARBA00001541"/>
    </source>
</evidence>
<dbReference type="Pfam" id="PF01739">
    <property type="entry name" value="CheR"/>
    <property type="match status" value="1"/>
</dbReference>
<dbReference type="Gene3D" id="1.10.155.10">
    <property type="entry name" value="Chemotaxis receptor methyltransferase CheR, N-terminal domain"/>
    <property type="match status" value="1"/>
</dbReference>
<dbReference type="EMBL" id="JAUCBP010000013">
    <property type="protein sequence ID" value="MDM7862186.1"/>
    <property type="molecule type" value="Genomic_DNA"/>
</dbReference>
<comment type="caution">
    <text evidence="7">The sequence shown here is derived from an EMBL/GenBank/DDBJ whole genome shotgun (WGS) entry which is preliminary data.</text>
</comment>
<proteinExistence type="predicted"/>
<dbReference type="Pfam" id="PF03705">
    <property type="entry name" value="CheR_N"/>
    <property type="match status" value="1"/>
</dbReference>
<dbReference type="PROSITE" id="PS50123">
    <property type="entry name" value="CHER"/>
    <property type="match status" value="1"/>
</dbReference>
<name>A0ABT7T197_9ALTE</name>
<dbReference type="InterPro" id="IPR022641">
    <property type="entry name" value="CheR_N"/>
</dbReference>
<keyword evidence="3 5" id="KW-0808">Transferase</keyword>
<evidence type="ECO:0000256" key="3">
    <source>
        <dbReference type="ARBA" id="ARBA00022679"/>
    </source>
</evidence>
<dbReference type="InterPro" id="IPR029063">
    <property type="entry name" value="SAM-dependent_MTases_sf"/>
</dbReference>
<dbReference type="Gene3D" id="3.40.50.150">
    <property type="entry name" value="Vaccinia Virus protein VP39"/>
    <property type="match status" value="1"/>
</dbReference>
<dbReference type="RefSeq" id="WP_289366983.1">
    <property type="nucleotide sequence ID" value="NZ_JAUCBP010000013.1"/>
</dbReference>
<evidence type="ECO:0000313" key="8">
    <source>
        <dbReference type="Proteomes" id="UP001234343"/>
    </source>
</evidence>
<comment type="function">
    <text evidence="5">Methylation of the membrane-bound methyl-accepting chemotaxis proteins (MCP) to form gamma-glutamyl methyl ester residues in MCP.</text>
</comment>
<dbReference type="PIRSF" id="PIRSF000410">
    <property type="entry name" value="CheR"/>
    <property type="match status" value="1"/>
</dbReference>
<dbReference type="InterPro" id="IPR050903">
    <property type="entry name" value="Bact_Chemotaxis_MeTrfase"/>
</dbReference>
<dbReference type="SUPFAM" id="SSF47757">
    <property type="entry name" value="Chemotaxis receptor methyltransferase CheR, N-terminal domain"/>
    <property type="match status" value="1"/>
</dbReference>
<dbReference type="InterPro" id="IPR026024">
    <property type="entry name" value="Chemotaxis_MeTrfase_CheR"/>
</dbReference>
<evidence type="ECO:0000313" key="7">
    <source>
        <dbReference type="EMBL" id="MDM7862186.1"/>
    </source>
</evidence>
<evidence type="ECO:0000256" key="2">
    <source>
        <dbReference type="ARBA" id="ARBA00022603"/>
    </source>
</evidence>
<organism evidence="7 8">
    <name type="scientific">Alteromonas arenosi</name>
    <dbReference type="NCBI Taxonomy" id="3055817"/>
    <lineage>
        <taxon>Bacteria</taxon>
        <taxon>Pseudomonadati</taxon>
        <taxon>Pseudomonadota</taxon>
        <taxon>Gammaproteobacteria</taxon>
        <taxon>Alteromonadales</taxon>
        <taxon>Alteromonadaceae</taxon>
        <taxon>Alteromonas/Salinimonas group</taxon>
        <taxon>Alteromonas</taxon>
    </lineage>
</organism>
<comment type="catalytic activity">
    <reaction evidence="1 5">
        <text>L-glutamyl-[protein] + S-adenosyl-L-methionine = [protein]-L-glutamate 5-O-methyl ester + S-adenosyl-L-homocysteine</text>
        <dbReference type="Rhea" id="RHEA:24452"/>
        <dbReference type="Rhea" id="RHEA-COMP:10208"/>
        <dbReference type="Rhea" id="RHEA-COMP:10311"/>
        <dbReference type="ChEBI" id="CHEBI:29973"/>
        <dbReference type="ChEBI" id="CHEBI:57856"/>
        <dbReference type="ChEBI" id="CHEBI:59789"/>
        <dbReference type="ChEBI" id="CHEBI:82795"/>
        <dbReference type="EC" id="2.1.1.80"/>
    </reaction>
</comment>